<keyword evidence="2" id="KW-1185">Reference proteome</keyword>
<protein>
    <submittedName>
        <fullName evidence="1">AEC family transporter</fullName>
    </submittedName>
</protein>
<comment type="caution">
    <text evidence="1">The sequence shown here is derived from an EMBL/GenBank/DDBJ whole genome shotgun (WGS) entry which is preliminary data.</text>
</comment>
<gene>
    <name evidence="1" type="ORF">ACI1P1_09435</name>
</gene>
<name>A0ACC7NV17_9BACL</name>
<dbReference type="Proteomes" id="UP001631969">
    <property type="component" value="Unassembled WGS sequence"/>
</dbReference>
<evidence type="ECO:0000313" key="1">
    <source>
        <dbReference type="EMBL" id="MFM9328508.1"/>
    </source>
</evidence>
<dbReference type="EMBL" id="JBJURJ010000005">
    <property type="protein sequence ID" value="MFM9328508.1"/>
    <property type="molecule type" value="Genomic_DNA"/>
</dbReference>
<accession>A0ACC7NV17</accession>
<reference evidence="1" key="1">
    <citation type="submission" date="2024-12" db="EMBL/GenBank/DDBJ databases">
        <authorList>
            <person name="Wu N."/>
        </authorList>
    </citation>
    <scope>NUCLEOTIDE SEQUENCE</scope>
    <source>
        <strain evidence="1">P15</strain>
    </source>
</reference>
<evidence type="ECO:0000313" key="2">
    <source>
        <dbReference type="Proteomes" id="UP001631969"/>
    </source>
</evidence>
<proteinExistence type="predicted"/>
<sequence length="307" mass="34095">MFLWHILSHNVIPLCLMISLGALMERKFKLDIRTFSKLIFYLFTPVMLFKMLYESRLSAGILLQIVGFIIFFLLVLYAIVDGVARLRGLSGGMRSAMRNSVLFYNSANYAIPLNQLVFAGNPFTMSVQLIVMVFQSVLPHTYGVYAVNAHKSNTREIMKTILGMPAIYVIPVALIMNGFQIPVPKPIYEPITYISNGYVALSLLTLGVQLAQMHWRIDQLWDVLISNALRLIAGPLIGFGIVMAMGLEGLLAQALVLSCAVPTSLSSVLLSVEFDNEPEFAGQAVFASTVFSIITVTIVIYCLRFIP</sequence>
<organism evidence="1 2">
    <name type="scientific">Paenibacillus mesotrionivorans</name>
    <dbReference type="NCBI Taxonomy" id="3160968"/>
    <lineage>
        <taxon>Bacteria</taxon>
        <taxon>Bacillati</taxon>
        <taxon>Bacillota</taxon>
        <taxon>Bacilli</taxon>
        <taxon>Bacillales</taxon>
        <taxon>Paenibacillaceae</taxon>
        <taxon>Paenibacillus</taxon>
    </lineage>
</organism>